<name>A0A7W1X8H2_9BACL</name>
<organism evidence="1 2">
    <name type="scientific">Thermoactinomyces daqus</name>
    <dbReference type="NCBI Taxonomy" id="1329516"/>
    <lineage>
        <taxon>Bacteria</taxon>
        <taxon>Bacillati</taxon>
        <taxon>Bacillota</taxon>
        <taxon>Bacilli</taxon>
        <taxon>Bacillales</taxon>
        <taxon>Thermoactinomycetaceae</taxon>
        <taxon>Thermoactinomyces</taxon>
    </lineage>
</organism>
<accession>A0A7W1X8H2</accession>
<dbReference type="EMBL" id="JACEIP010000004">
    <property type="protein sequence ID" value="MBA4542015.1"/>
    <property type="molecule type" value="Genomic_DNA"/>
</dbReference>
<reference evidence="1 2" key="1">
    <citation type="submission" date="2020-07" db="EMBL/GenBank/DDBJ databases">
        <authorList>
            <person name="Feng H."/>
        </authorList>
    </citation>
    <scope>NUCLEOTIDE SEQUENCE [LARGE SCALE GENOMIC DNA]</scope>
    <source>
        <strain evidence="2">s-11</strain>
    </source>
</reference>
<gene>
    <name evidence="1" type="ORF">H1164_03750</name>
</gene>
<keyword evidence="2" id="KW-1185">Reference proteome</keyword>
<proteinExistence type="predicted"/>
<dbReference type="Proteomes" id="UP000530514">
    <property type="component" value="Unassembled WGS sequence"/>
</dbReference>
<dbReference type="AlphaFoldDB" id="A0A7W1X8H2"/>
<evidence type="ECO:0000313" key="1">
    <source>
        <dbReference type="EMBL" id="MBA4542015.1"/>
    </source>
</evidence>
<sequence length="99" mass="12073">MNITVEVTRDDIKRLINGLFTFKENLTRTYYSYPPEEREEITAEIKRIYELRNYLARVVEEHAYGINAAQYYPHESDALKELERIFDEYDETFRKLKER</sequence>
<evidence type="ECO:0000313" key="2">
    <source>
        <dbReference type="Proteomes" id="UP000530514"/>
    </source>
</evidence>
<dbReference type="RefSeq" id="WP_033099422.1">
    <property type="nucleotide sequence ID" value="NZ_JACEIP010000004.1"/>
</dbReference>
<comment type="caution">
    <text evidence="1">The sequence shown here is derived from an EMBL/GenBank/DDBJ whole genome shotgun (WGS) entry which is preliminary data.</text>
</comment>
<protein>
    <submittedName>
        <fullName evidence="1">Uncharacterized protein</fullName>
    </submittedName>
</protein>